<dbReference type="GO" id="GO:0030155">
    <property type="term" value="P:regulation of cell adhesion"/>
    <property type="evidence" value="ECO:0007669"/>
    <property type="project" value="TreeGrafter"/>
</dbReference>
<dbReference type="InterPro" id="IPR013783">
    <property type="entry name" value="Ig-like_fold"/>
</dbReference>
<dbReference type="GO" id="GO:0031175">
    <property type="term" value="P:neuron projection development"/>
    <property type="evidence" value="ECO:0007669"/>
    <property type="project" value="TreeGrafter"/>
</dbReference>
<dbReference type="AlphaFoldDB" id="A0AAV2MPN4"/>
<dbReference type="CDD" id="cd00063">
    <property type="entry name" value="FN3"/>
    <property type="match status" value="1"/>
</dbReference>
<dbReference type="Pfam" id="PF00041">
    <property type="entry name" value="fn3"/>
    <property type="match status" value="1"/>
</dbReference>
<dbReference type="GO" id="GO:0005615">
    <property type="term" value="C:extracellular space"/>
    <property type="evidence" value="ECO:0007669"/>
    <property type="project" value="TreeGrafter"/>
</dbReference>
<keyword evidence="1" id="KW-0677">Repeat</keyword>
<keyword evidence="6" id="KW-1185">Reference proteome</keyword>
<dbReference type="FunFam" id="2.60.40.10:FF:000099">
    <property type="entry name" value="Fibronectin 1"/>
    <property type="match status" value="1"/>
</dbReference>
<dbReference type="Gene3D" id="2.60.40.10">
    <property type="entry name" value="Immunoglobulins"/>
    <property type="match status" value="2"/>
</dbReference>
<dbReference type="EMBL" id="OZ035831">
    <property type="protein sequence ID" value="CAL1615230.1"/>
    <property type="molecule type" value="Genomic_DNA"/>
</dbReference>
<evidence type="ECO:0000313" key="5">
    <source>
        <dbReference type="EMBL" id="CAL1615230.1"/>
    </source>
</evidence>
<dbReference type="InterPro" id="IPR036116">
    <property type="entry name" value="FN3_sf"/>
</dbReference>
<gene>
    <name evidence="5" type="ORF">KC01_LOCUS41219</name>
</gene>
<dbReference type="PANTHER" id="PTHR46708">
    <property type="entry name" value="TENASCIN"/>
    <property type="match status" value="1"/>
</dbReference>
<evidence type="ECO:0000259" key="4">
    <source>
        <dbReference type="PROSITE" id="PS50853"/>
    </source>
</evidence>
<evidence type="ECO:0000256" key="1">
    <source>
        <dbReference type="ARBA" id="ARBA00022737"/>
    </source>
</evidence>
<proteinExistence type="predicted"/>
<evidence type="ECO:0000313" key="6">
    <source>
        <dbReference type="Proteomes" id="UP001497482"/>
    </source>
</evidence>
<reference evidence="5 6" key="1">
    <citation type="submission" date="2024-04" db="EMBL/GenBank/DDBJ databases">
        <authorList>
            <person name="Waldvogel A.-M."/>
            <person name="Schoenle A."/>
        </authorList>
    </citation>
    <scope>NUCLEOTIDE SEQUENCE [LARGE SCALE GENOMIC DNA]</scope>
</reference>
<sequence length="148" mass="15501">MGSLWPFSSLSSADLGAPNGLRFSDVTDTSAIVHWVVPRARVDSYRVTYLPAHGGNTKSLTVDGFDSHCGLSNLTPGVTYEVSVVAVKGERESEPGAGTVTTALDKPSGLNAVNITDSEALLLWQPAIATVDGYVITYSADSGTGREL</sequence>
<evidence type="ECO:0000256" key="2">
    <source>
        <dbReference type="ARBA" id="ARBA00023157"/>
    </source>
</evidence>
<accession>A0AAV2MPN4</accession>
<protein>
    <recommendedName>
        <fullName evidence="4">Fibronectin type-III domain-containing protein</fullName>
    </recommendedName>
</protein>
<dbReference type="SMART" id="SM00060">
    <property type="entry name" value="FN3"/>
    <property type="match status" value="1"/>
</dbReference>
<dbReference type="PROSITE" id="PS50853">
    <property type="entry name" value="FN3"/>
    <property type="match status" value="1"/>
</dbReference>
<dbReference type="InterPro" id="IPR050991">
    <property type="entry name" value="ECM_Regulatory_Proteins"/>
</dbReference>
<dbReference type="SUPFAM" id="SSF49265">
    <property type="entry name" value="Fibronectin type III"/>
    <property type="match status" value="2"/>
</dbReference>
<dbReference type="InterPro" id="IPR003961">
    <property type="entry name" value="FN3_dom"/>
</dbReference>
<evidence type="ECO:0000256" key="3">
    <source>
        <dbReference type="ARBA" id="ARBA00023180"/>
    </source>
</evidence>
<feature type="domain" description="Fibronectin type-III" evidence="4">
    <location>
        <begin position="17"/>
        <end position="106"/>
    </location>
</feature>
<keyword evidence="3" id="KW-0325">Glycoprotein</keyword>
<dbReference type="Proteomes" id="UP001497482">
    <property type="component" value="Chromosome 9"/>
</dbReference>
<keyword evidence="2" id="KW-1015">Disulfide bond</keyword>
<dbReference type="PANTHER" id="PTHR46708:SF1">
    <property type="entry name" value="TENASCIN"/>
    <property type="match status" value="1"/>
</dbReference>
<name>A0AAV2MPN4_KNICA</name>
<organism evidence="5 6">
    <name type="scientific">Knipowitschia caucasica</name>
    <name type="common">Caucasian dwarf goby</name>
    <name type="synonym">Pomatoschistus caucasicus</name>
    <dbReference type="NCBI Taxonomy" id="637954"/>
    <lineage>
        <taxon>Eukaryota</taxon>
        <taxon>Metazoa</taxon>
        <taxon>Chordata</taxon>
        <taxon>Craniata</taxon>
        <taxon>Vertebrata</taxon>
        <taxon>Euteleostomi</taxon>
        <taxon>Actinopterygii</taxon>
        <taxon>Neopterygii</taxon>
        <taxon>Teleostei</taxon>
        <taxon>Neoteleostei</taxon>
        <taxon>Acanthomorphata</taxon>
        <taxon>Gobiaria</taxon>
        <taxon>Gobiiformes</taxon>
        <taxon>Gobioidei</taxon>
        <taxon>Gobiidae</taxon>
        <taxon>Gobiinae</taxon>
        <taxon>Knipowitschia</taxon>
    </lineage>
</organism>